<dbReference type="Proteomes" id="UP000809829">
    <property type="component" value="Unassembled WGS sequence"/>
</dbReference>
<feature type="domain" description="DUF2357" evidence="1">
    <location>
        <begin position="112"/>
        <end position="281"/>
    </location>
</feature>
<organism evidence="2 3">
    <name type="scientific">Priestia iocasae</name>
    <dbReference type="NCBI Taxonomy" id="2291674"/>
    <lineage>
        <taxon>Bacteria</taxon>
        <taxon>Bacillati</taxon>
        <taxon>Bacillota</taxon>
        <taxon>Bacilli</taxon>
        <taxon>Bacillales</taxon>
        <taxon>Bacillaceae</taxon>
        <taxon>Priestia</taxon>
    </lineage>
</organism>
<comment type="caution">
    <text evidence="2">The sequence shown here is derived from an EMBL/GenBank/DDBJ whole genome shotgun (WGS) entry which is preliminary data.</text>
</comment>
<proteinExistence type="predicted"/>
<name>A0ABS2QXZ8_9BACI</name>
<reference evidence="2 3" key="1">
    <citation type="submission" date="2021-01" db="EMBL/GenBank/DDBJ databases">
        <title>Genomic Encyclopedia of Type Strains, Phase IV (KMG-IV): sequencing the most valuable type-strain genomes for metagenomic binning, comparative biology and taxonomic classification.</title>
        <authorList>
            <person name="Goeker M."/>
        </authorList>
    </citation>
    <scope>NUCLEOTIDE SEQUENCE [LARGE SCALE GENOMIC DNA]</scope>
    <source>
        <strain evidence="2 3">DSM 104297</strain>
    </source>
</reference>
<dbReference type="Pfam" id="PF09823">
    <property type="entry name" value="DUF2357"/>
    <property type="match status" value="1"/>
</dbReference>
<sequence length="597" mass="70061">MDTRSNKRGFEVEFTQIFQDETKVPILVEDFVEDVQKWDDAVHSCAVIRENINVTMTFRSDDSHATCTMDGFDVLPKGTVQHDEQNVPYIKASTITLFEHHSKLKYYPYIPGVYRLSVDVSGKTYYSFVKVIANRLTEQQLKVMQHEVEETITGLALDTVRKQSVYQQMEGLNLDDSLFQSFRRLEARFGDVTAIVGDVSKRVRSSLKKEYRLQSIDTTSHVDEMAIHYRLKHPESTNYLKTRKNKIDYDLPENRLLKQIVNKWVNLLDEFIQQVEYNVNHLFRSKNEVFSSYTDATRRKVLLTELERYITRATKMKGMLNHLRASHWYKEISDQPQMSIPSAMYVDVRYNKLLNIHQTLCSQRRGVTLHESWKYQWKRTDQLYEIWAFLTVLNMFQFNGFTLSNGSSWLFDKEEQKNRDLFVVPTIPKGKIVEMTKGEVKIALFYDHAIPTEQADTDEGNEPIYTTCTHNTPDIRVDVFIKGIFIGTILMDAKYRRKDVIMDSNQQLMSYVDHVRSPYIFKRKRWEKIRPVHRVVVFYPDKKGEEEIEHLDDRSISLIPLTPALSNQQAALMLEKMMEELMIEAEEEIKQAVSTQV</sequence>
<dbReference type="RefSeq" id="WP_205188364.1">
    <property type="nucleotide sequence ID" value="NZ_JAFBFC010000006.1"/>
</dbReference>
<evidence type="ECO:0000259" key="1">
    <source>
        <dbReference type="Pfam" id="PF09823"/>
    </source>
</evidence>
<dbReference type="InterPro" id="IPR018633">
    <property type="entry name" value="DUF2357"/>
</dbReference>
<evidence type="ECO:0000313" key="3">
    <source>
        <dbReference type="Proteomes" id="UP000809829"/>
    </source>
</evidence>
<evidence type="ECO:0000313" key="2">
    <source>
        <dbReference type="EMBL" id="MBM7704364.1"/>
    </source>
</evidence>
<protein>
    <recommendedName>
        <fullName evidence="1">DUF2357 domain-containing protein</fullName>
    </recommendedName>
</protein>
<dbReference type="InterPro" id="IPR007505">
    <property type="entry name" value="PDDEXK_7"/>
</dbReference>
<keyword evidence="3" id="KW-1185">Reference proteome</keyword>
<dbReference type="EMBL" id="JAFBFC010000006">
    <property type="protein sequence ID" value="MBM7704364.1"/>
    <property type="molecule type" value="Genomic_DNA"/>
</dbReference>
<gene>
    <name evidence="2" type="ORF">JOC83_003219</name>
</gene>
<dbReference type="Pfam" id="PF04411">
    <property type="entry name" value="PDDEXK_7"/>
    <property type="match status" value="1"/>
</dbReference>
<accession>A0ABS2QXZ8</accession>